<dbReference type="EMBL" id="JABFXE010000272">
    <property type="protein sequence ID" value="NUQ88081.1"/>
    <property type="molecule type" value="Genomic_DNA"/>
</dbReference>
<proteinExistence type="predicted"/>
<comment type="caution">
    <text evidence="2">The sequence shown here is derived from an EMBL/GenBank/DDBJ whole genome shotgun (WGS) entry which is preliminary data.</text>
</comment>
<dbReference type="Proteomes" id="UP000574690">
    <property type="component" value="Unassembled WGS sequence"/>
</dbReference>
<accession>A0A850C607</accession>
<protein>
    <submittedName>
        <fullName evidence="2">ABC transporter permease</fullName>
    </submittedName>
</protein>
<dbReference type="AlphaFoldDB" id="A0A850C607"/>
<feature type="transmembrane region" description="Helical" evidence="1">
    <location>
        <begin position="13"/>
        <end position="36"/>
    </location>
</feature>
<evidence type="ECO:0000256" key="1">
    <source>
        <dbReference type="SAM" id="Phobius"/>
    </source>
</evidence>
<keyword evidence="1" id="KW-1133">Transmembrane helix</keyword>
<keyword evidence="1" id="KW-0472">Membrane</keyword>
<gene>
    <name evidence="2" type="ORF">HOQ43_06415</name>
</gene>
<reference evidence="2 3" key="1">
    <citation type="submission" date="2020-05" db="EMBL/GenBank/DDBJ databases">
        <title>DNA-SIP metagenomic assembled genomes.</title>
        <authorList>
            <person name="Yu J."/>
        </authorList>
    </citation>
    <scope>NUCLEOTIDE SEQUENCE [LARGE SCALE GENOMIC DNA]</scope>
    <source>
        <strain evidence="2">Bin5.27</strain>
    </source>
</reference>
<organism evidence="2 3">
    <name type="scientific">Glycomyces artemisiae</name>
    <dbReference type="NCBI Taxonomy" id="1076443"/>
    <lineage>
        <taxon>Bacteria</taxon>
        <taxon>Bacillati</taxon>
        <taxon>Actinomycetota</taxon>
        <taxon>Actinomycetes</taxon>
        <taxon>Glycomycetales</taxon>
        <taxon>Glycomycetaceae</taxon>
        <taxon>Glycomyces</taxon>
    </lineage>
</organism>
<feature type="non-terminal residue" evidence="2">
    <location>
        <position position="1"/>
    </location>
</feature>
<evidence type="ECO:0000313" key="3">
    <source>
        <dbReference type="Proteomes" id="UP000574690"/>
    </source>
</evidence>
<keyword evidence="1" id="KW-0812">Transmembrane</keyword>
<name>A0A850C607_9ACTN</name>
<sequence>AQNGFALSLGARWWFVPPGLMIALFGMGLSLVNFSIDEVINPKLKNLRQHRKRARRALRLERDLAQRARRTPVKETDR</sequence>
<evidence type="ECO:0000313" key="2">
    <source>
        <dbReference type="EMBL" id="NUQ88081.1"/>
    </source>
</evidence>